<dbReference type="OrthoDB" id="3732589at2"/>
<dbReference type="Gene3D" id="1.10.1510.20">
    <property type="entry name" value="Propanediol/glycerol dehydratase, small subunit"/>
    <property type="match status" value="1"/>
</dbReference>
<proteinExistence type="predicted"/>
<dbReference type="InterPro" id="IPR003207">
    <property type="entry name" value="Ppandiol/glycerol_DeHydtase_su"/>
</dbReference>
<dbReference type="EMBL" id="FRCS01000004">
    <property type="protein sequence ID" value="SHN28734.1"/>
    <property type="molecule type" value="Genomic_DNA"/>
</dbReference>
<dbReference type="AlphaFoldDB" id="A0A1M7QD86"/>
<name>A0A1M7QD86_9ACTN</name>
<organism evidence="2 3">
    <name type="scientific">Cryptosporangium aurantiacum</name>
    <dbReference type="NCBI Taxonomy" id="134849"/>
    <lineage>
        <taxon>Bacteria</taxon>
        <taxon>Bacillati</taxon>
        <taxon>Actinomycetota</taxon>
        <taxon>Actinomycetes</taxon>
        <taxon>Cryptosporangiales</taxon>
        <taxon>Cryptosporangiaceae</taxon>
        <taxon>Cryptosporangium</taxon>
    </lineage>
</organism>
<evidence type="ECO:0000313" key="3">
    <source>
        <dbReference type="Proteomes" id="UP000184440"/>
    </source>
</evidence>
<keyword evidence="3" id="KW-1185">Reference proteome</keyword>
<evidence type="ECO:0000256" key="1">
    <source>
        <dbReference type="SAM" id="MobiDB-lite"/>
    </source>
</evidence>
<reference evidence="2 3" key="1">
    <citation type="submission" date="2016-11" db="EMBL/GenBank/DDBJ databases">
        <authorList>
            <person name="Jaros S."/>
            <person name="Januszkiewicz K."/>
            <person name="Wedrychowicz H."/>
        </authorList>
    </citation>
    <scope>NUCLEOTIDE SEQUENCE [LARGE SCALE GENOMIC DNA]</scope>
    <source>
        <strain evidence="2 3">DSM 46144</strain>
    </source>
</reference>
<dbReference type="Pfam" id="PF02287">
    <property type="entry name" value="Dehydratase_SU"/>
    <property type="match status" value="1"/>
</dbReference>
<dbReference type="STRING" id="134849.SAMN05443668_104491"/>
<dbReference type="InterPro" id="IPR036091">
    <property type="entry name" value="Prodiol/glycerol_DeHase__sf_su"/>
</dbReference>
<evidence type="ECO:0000313" key="2">
    <source>
        <dbReference type="EMBL" id="SHN28734.1"/>
    </source>
</evidence>
<dbReference type="SUPFAM" id="SSF47148">
    <property type="entry name" value="Diol dehydratase, gamma subunit"/>
    <property type="match status" value="1"/>
</dbReference>
<gene>
    <name evidence="2" type="ORF">SAMN05443668_104491</name>
</gene>
<protein>
    <submittedName>
        <fullName evidence="2">Propanediol dehydratase small subunit</fullName>
    </submittedName>
</protein>
<dbReference type="Proteomes" id="UP000184440">
    <property type="component" value="Unassembled WGS sequence"/>
</dbReference>
<feature type="region of interest" description="Disordered" evidence="1">
    <location>
        <begin position="1"/>
        <end position="25"/>
    </location>
</feature>
<sequence>MNPFRPATTEAASPPSTPEVEKGSLTKAFSGRPLDSLTLDAVRAGEVTTDDLRIHPETLEHQAQVAEQHANPQLAANFRRAAELTALDDADVMRIYEALRPRRSTFEELEEIAAWLDARNAPINAALVREAAEVYRRRGLCR</sequence>
<accession>A0A1M7QD86</accession>